<feature type="domain" description="Rad50/SbcC-type AAA" evidence="1">
    <location>
        <begin position="3"/>
        <end position="65"/>
    </location>
</feature>
<dbReference type="AlphaFoldDB" id="A0A7V7QN19"/>
<evidence type="ECO:0000313" key="2">
    <source>
        <dbReference type="EMBL" id="KAB1440187.1"/>
    </source>
</evidence>
<dbReference type="Pfam" id="PF13476">
    <property type="entry name" value="AAA_23"/>
    <property type="match status" value="1"/>
</dbReference>
<dbReference type="SUPFAM" id="SSF52540">
    <property type="entry name" value="P-loop containing nucleoside triphosphate hydrolases"/>
    <property type="match status" value="1"/>
</dbReference>
<sequence>MNIKIANFRCFEKLEIDLKDNYTVLLGINGAGKSSVLDAISIGLGSYLSGYDKISTNSIHTDDAHYRTYQIVISNRYR</sequence>
<organism evidence="2 3">
    <name type="scientific">Candidatus Galacturonatibacter soehngenii</name>
    <dbReference type="NCBI Taxonomy" id="2307010"/>
    <lineage>
        <taxon>Bacteria</taxon>
        <taxon>Bacillati</taxon>
        <taxon>Bacillota</taxon>
        <taxon>Clostridia</taxon>
        <taxon>Lachnospirales</taxon>
        <taxon>Lachnospiraceae</taxon>
        <taxon>Candidatus Galacturonatibacter</taxon>
    </lineage>
</organism>
<dbReference type="InterPro" id="IPR038729">
    <property type="entry name" value="Rad50/SbcC_AAA"/>
</dbReference>
<reference evidence="2 3" key="2">
    <citation type="submission" date="2020-02" db="EMBL/GenBank/DDBJ databases">
        <title>Candidatus Galacturonibacter soehngenii shows hetero-acetogenic catabolism of galacturonic acid but lacks a canonical carbon monoxide dehydrogenase/acetyl-CoA synthase complex.</title>
        <authorList>
            <person name="Diender M."/>
            <person name="Stouten G.R."/>
            <person name="Petersen J.F."/>
            <person name="Nielsen P.H."/>
            <person name="Dueholm M.S."/>
            <person name="Pronk J.T."/>
            <person name="Van Loosdrecht M.C.M."/>
        </authorList>
    </citation>
    <scope>NUCLEOTIDE SEQUENCE [LARGE SCALE GENOMIC DNA]</scope>
    <source>
        <strain evidence="2">GalUA</strain>
    </source>
</reference>
<accession>A0A7V7QN19</accession>
<name>A0A7V7QN19_9FIRM</name>
<dbReference type="GO" id="GO:0006302">
    <property type="term" value="P:double-strand break repair"/>
    <property type="evidence" value="ECO:0007669"/>
    <property type="project" value="InterPro"/>
</dbReference>
<dbReference type="PANTHER" id="PTHR32182">
    <property type="entry name" value="DNA REPLICATION AND REPAIR PROTEIN RECF"/>
    <property type="match status" value="1"/>
</dbReference>
<dbReference type="GO" id="GO:0000731">
    <property type="term" value="P:DNA synthesis involved in DNA repair"/>
    <property type="evidence" value="ECO:0007669"/>
    <property type="project" value="TreeGrafter"/>
</dbReference>
<dbReference type="OrthoDB" id="9784297at2"/>
<keyword evidence="3" id="KW-1185">Reference proteome</keyword>
<dbReference type="Proteomes" id="UP000461768">
    <property type="component" value="Unassembled WGS sequence"/>
</dbReference>
<dbReference type="InterPro" id="IPR027417">
    <property type="entry name" value="P-loop_NTPase"/>
</dbReference>
<comment type="caution">
    <text evidence="2">The sequence shown here is derived from an EMBL/GenBank/DDBJ whole genome shotgun (WGS) entry which is preliminary data.</text>
</comment>
<dbReference type="EMBL" id="WAGX01000004">
    <property type="protein sequence ID" value="KAB1440187.1"/>
    <property type="molecule type" value="Genomic_DNA"/>
</dbReference>
<evidence type="ECO:0000259" key="1">
    <source>
        <dbReference type="Pfam" id="PF13476"/>
    </source>
</evidence>
<dbReference type="GO" id="GO:0016887">
    <property type="term" value="F:ATP hydrolysis activity"/>
    <property type="evidence" value="ECO:0007669"/>
    <property type="project" value="InterPro"/>
</dbReference>
<proteinExistence type="predicted"/>
<gene>
    <name evidence="2" type="ORF">F7O84_02945</name>
</gene>
<reference evidence="2 3" key="1">
    <citation type="submission" date="2019-09" db="EMBL/GenBank/DDBJ databases">
        <authorList>
            <person name="Valk L.C."/>
        </authorList>
    </citation>
    <scope>NUCLEOTIDE SEQUENCE [LARGE SCALE GENOMIC DNA]</scope>
    <source>
        <strain evidence="2">GalUA</strain>
    </source>
</reference>
<dbReference type="PANTHER" id="PTHR32182:SF0">
    <property type="entry name" value="DNA REPLICATION AND REPAIR PROTEIN RECF"/>
    <property type="match status" value="1"/>
</dbReference>
<dbReference type="Gene3D" id="3.40.50.300">
    <property type="entry name" value="P-loop containing nucleotide triphosphate hydrolases"/>
    <property type="match status" value="1"/>
</dbReference>
<evidence type="ECO:0000313" key="3">
    <source>
        <dbReference type="Proteomes" id="UP000461768"/>
    </source>
</evidence>
<protein>
    <submittedName>
        <fullName evidence="2">AAA family ATPase</fullName>
    </submittedName>
</protein>